<dbReference type="AlphaFoldDB" id="A0AAD1Y506"/>
<dbReference type="Gene3D" id="1.20.5.2950">
    <property type="match status" value="1"/>
</dbReference>
<dbReference type="Pfam" id="PF03179">
    <property type="entry name" value="V-ATPase_G"/>
    <property type="match status" value="1"/>
</dbReference>
<keyword evidence="5" id="KW-0175">Coiled coil</keyword>
<gene>
    <name evidence="6" type="ORF">ECRASSUSDP1_LOCUS26367</name>
</gene>
<evidence type="ECO:0000313" key="6">
    <source>
        <dbReference type="EMBL" id="CAI2384828.1"/>
    </source>
</evidence>
<evidence type="ECO:0000256" key="4">
    <source>
        <dbReference type="ARBA" id="ARBA00023065"/>
    </source>
</evidence>
<dbReference type="GO" id="GO:0016887">
    <property type="term" value="F:ATP hydrolysis activity"/>
    <property type="evidence" value="ECO:0007669"/>
    <property type="project" value="TreeGrafter"/>
</dbReference>
<evidence type="ECO:0000256" key="3">
    <source>
        <dbReference type="ARBA" id="ARBA00022781"/>
    </source>
</evidence>
<proteinExistence type="inferred from homology"/>
<reference evidence="6" key="1">
    <citation type="submission" date="2023-07" db="EMBL/GenBank/DDBJ databases">
        <authorList>
            <consortium name="AG Swart"/>
            <person name="Singh M."/>
            <person name="Singh A."/>
            <person name="Seah K."/>
            <person name="Emmerich C."/>
        </authorList>
    </citation>
    <scope>NUCLEOTIDE SEQUENCE</scope>
    <source>
        <strain evidence="6">DP1</strain>
    </source>
</reference>
<evidence type="ECO:0000256" key="5">
    <source>
        <dbReference type="SAM" id="Coils"/>
    </source>
</evidence>
<evidence type="ECO:0000256" key="2">
    <source>
        <dbReference type="ARBA" id="ARBA00022448"/>
    </source>
</evidence>
<dbReference type="PANTHER" id="PTHR12713:SF11">
    <property type="entry name" value="V-TYPE PROTON ATPASE SUBUNIT G"/>
    <property type="match status" value="1"/>
</dbReference>
<dbReference type="PANTHER" id="PTHR12713">
    <property type="entry name" value="VACUOLAR ATP SYNTHASE SUBUNIT G"/>
    <property type="match status" value="1"/>
</dbReference>
<keyword evidence="3" id="KW-0375">Hydrogen ion transport</keyword>
<sequence>MEGSSKINSYSKKANEIIETALKGKSNIMAEAKTEADKEISKYRDQQEEIFEEERAEQERRMDDLSEIEAKAEAEIAEIKEEFEANKEEVVEFLIESIKSVSLKVPKVVKGNFEDMQI</sequence>
<evidence type="ECO:0008006" key="8">
    <source>
        <dbReference type="Google" id="ProtNLM"/>
    </source>
</evidence>
<name>A0AAD1Y506_EUPCR</name>
<comment type="caution">
    <text evidence="6">The sequence shown here is derived from an EMBL/GenBank/DDBJ whole genome shotgun (WGS) entry which is preliminary data.</text>
</comment>
<keyword evidence="2" id="KW-0813">Transport</keyword>
<dbReference type="GO" id="GO:0046961">
    <property type="term" value="F:proton-transporting ATPase activity, rotational mechanism"/>
    <property type="evidence" value="ECO:0007669"/>
    <property type="project" value="InterPro"/>
</dbReference>
<dbReference type="GO" id="GO:0000221">
    <property type="term" value="C:vacuolar proton-transporting V-type ATPase, V1 domain"/>
    <property type="evidence" value="ECO:0007669"/>
    <property type="project" value="TreeGrafter"/>
</dbReference>
<accession>A0AAD1Y506</accession>
<evidence type="ECO:0000313" key="7">
    <source>
        <dbReference type="Proteomes" id="UP001295684"/>
    </source>
</evidence>
<protein>
    <recommendedName>
        <fullName evidence="8">V-type proton ATPase subunit G</fullName>
    </recommendedName>
</protein>
<dbReference type="Proteomes" id="UP001295684">
    <property type="component" value="Unassembled WGS sequence"/>
</dbReference>
<dbReference type="InterPro" id="IPR005124">
    <property type="entry name" value="V-ATPase_G"/>
</dbReference>
<organism evidence="6 7">
    <name type="scientific">Euplotes crassus</name>
    <dbReference type="NCBI Taxonomy" id="5936"/>
    <lineage>
        <taxon>Eukaryota</taxon>
        <taxon>Sar</taxon>
        <taxon>Alveolata</taxon>
        <taxon>Ciliophora</taxon>
        <taxon>Intramacronucleata</taxon>
        <taxon>Spirotrichea</taxon>
        <taxon>Hypotrichia</taxon>
        <taxon>Euplotida</taxon>
        <taxon>Euplotidae</taxon>
        <taxon>Moneuplotes</taxon>
    </lineage>
</organism>
<keyword evidence="7" id="KW-1185">Reference proteome</keyword>
<keyword evidence="4" id="KW-0406">Ion transport</keyword>
<feature type="coiled-coil region" evidence="5">
    <location>
        <begin position="29"/>
        <end position="89"/>
    </location>
</feature>
<dbReference type="EMBL" id="CAMPGE010027177">
    <property type="protein sequence ID" value="CAI2384828.1"/>
    <property type="molecule type" value="Genomic_DNA"/>
</dbReference>
<evidence type="ECO:0000256" key="1">
    <source>
        <dbReference type="ARBA" id="ARBA00010066"/>
    </source>
</evidence>
<comment type="similarity">
    <text evidence="1">Belongs to the V-ATPase G subunit family.</text>
</comment>